<dbReference type="InterPro" id="IPR045221">
    <property type="entry name" value="Sphingomyelin_synth-like"/>
</dbReference>
<dbReference type="GO" id="GO:0046513">
    <property type="term" value="P:ceramide biosynthetic process"/>
    <property type="evidence" value="ECO:0007669"/>
    <property type="project" value="TreeGrafter"/>
</dbReference>
<dbReference type="Pfam" id="PF14360">
    <property type="entry name" value="PAP2_C"/>
    <property type="match status" value="1"/>
</dbReference>
<dbReference type="PANTHER" id="PTHR21290">
    <property type="entry name" value="SPHINGOMYELIN SYNTHETASE"/>
    <property type="match status" value="1"/>
</dbReference>
<dbReference type="SMART" id="SM00454">
    <property type="entry name" value="SAM"/>
    <property type="match status" value="1"/>
</dbReference>
<dbReference type="PANTHER" id="PTHR21290:SF25">
    <property type="entry name" value="SPHINGOMYELIN SYNTHASE-RELATED PROTEIN 1"/>
    <property type="match status" value="1"/>
</dbReference>
<keyword evidence="5" id="KW-0746">Sphingolipid metabolism</keyword>
<dbReference type="GO" id="GO:0033188">
    <property type="term" value="F:sphingomyelin synthase activity"/>
    <property type="evidence" value="ECO:0007669"/>
    <property type="project" value="TreeGrafter"/>
</dbReference>
<evidence type="ECO:0000256" key="6">
    <source>
        <dbReference type="ARBA" id="ARBA00022989"/>
    </source>
</evidence>
<feature type="transmembrane region" description="Helical" evidence="9">
    <location>
        <begin position="338"/>
        <end position="357"/>
    </location>
</feature>
<proteinExistence type="inferred from homology"/>
<keyword evidence="7" id="KW-0443">Lipid metabolism</keyword>
<comment type="subcellular location">
    <subcellularLocation>
        <location evidence="1">Membrane</location>
        <topology evidence="1">Multi-pass membrane protein</topology>
    </subcellularLocation>
</comment>
<evidence type="ECO:0000256" key="2">
    <source>
        <dbReference type="ARBA" id="ARBA00005441"/>
    </source>
</evidence>
<dbReference type="InterPro" id="IPR025749">
    <property type="entry name" value="Sphingomyelin_synth-like_dom"/>
</dbReference>
<name>A0AAV7KK18_9METZ</name>
<feature type="transmembrane region" description="Helical" evidence="9">
    <location>
        <begin position="223"/>
        <end position="241"/>
    </location>
</feature>
<comment type="similarity">
    <text evidence="2">Belongs to the sphingomyelin synthase family.</text>
</comment>
<comment type="caution">
    <text evidence="11">The sequence shown here is derived from an EMBL/GenBank/DDBJ whole genome shotgun (WGS) entry which is preliminary data.</text>
</comment>
<dbReference type="Proteomes" id="UP001165289">
    <property type="component" value="Unassembled WGS sequence"/>
</dbReference>
<dbReference type="AlphaFoldDB" id="A0AAV7KK18"/>
<dbReference type="GO" id="GO:0005886">
    <property type="term" value="C:plasma membrane"/>
    <property type="evidence" value="ECO:0007669"/>
    <property type="project" value="TreeGrafter"/>
</dbReference>
<gene>
    <name evidence="11" type="ORF">LOD99_13432</name>
</gene>
<reference evidence="11 12" key="1">
    <citation type="journal article" date="2023" name="BMC Biol.">
        <title>The compact genome of the sponge Oopsacas minuta (Hexactinellida) is lacking key metazoan core genes.</title>
        <authorList>
            <person name="Santini S."/>
            <person name="Schenkelaars Q."/>
            <person name="Jourda C."/>
            <person name="Duchesne M."/>
            <person name="Belahbib H."/>
            <person name="Rocher C."/>
            <person name="Selva M."/>
            <person name="Riesgo A."/>
            <person name="Vervoort M."/>
            <person name="Leys S.P."/>
            <person name="Kodjabachian L."/>
            <person name="Le Bivic A."/>
            <person name="Borchiellini C."/>
            <person name="Claverie J.M."/>
            <person name="Renard E."/>
        </authorList>
    </citation>
    <scope>NUCLEOTIDE SEQUENCE [LARGE SCALE GENOMIC DNA]</scope>
    <source>
        <strain evidence="11">SPO-2</strain>
    </source>
</reference>
<dbReference type="SUPFAM" id="SSF47769">
    <property type="entry name" value="SAM/Pointed domain"/>
    <property type="match status" value="1"/>
</dbReference>
<dbReference type="CDD" id="cd09515">
    <property type="entry name" value="SAM_SGMS1-like"/>
    <property type="match status" value="1"/>
</dbReference>
<evidence type="ECO:0000256" key="9">
    <source>
        <dbReference type="SAM" id="Phobius"/>
    </source>
</evidence>
<evidence type="ECO:0000256" key="1">
    <source>
        <dbReference type="ARBA" id="ARBA00004141"/>
    </source>
</evidence>
<dbReference type="GO" id="GO:0005789">
    <property type="term" value="C:endoplasmic reticulum membrane"/>
    <property type="evidence" value="ECO:0007669"/>
    <property type="project" value="TreeGrafter"/>
</dbReference>
<feature type="transmembrane region" description="Helical" evidence="9">
    <location>
        <begin position="143"/>
        <end position="165"/>
    </location>
</feature>
<evidence type="ECO:0000256" key="8">
    <source>
        <dbReference type="ARBA" id="ARBA00023136"/>
    </source>
</evidence>
<evidence type="ECO:0000313" key="11">
    <source>
        <dbReference type="EMBL" id="KAI6661559.1"/>
    </source>
</evidence>
<keyword evidence="12" id="KW-1185">Reference proteome</keyword>
<keyword evidence="3" id="KW-0808">Transferase</keyword>
<dbReference type="GO" id="GO:0000139">
    <property type="term" value="C:Golgi membrane"/>
    <property type="evidence" value="ECO:0007669"/>
    <property type="project" value="TreeGrafter"/>
</dbReference>
<dbReference type="Gene3D" id="1.10.150.50">
    <property type="entry name" value="Transcription Factor, Ets-1"/>
    <property type="match status" value="1"/>
</dbReference>
<protein>
    <submittedName>
        <fullName evidence="11">Sphingomyelin synthase-related protein 1</fullName>
    </submittedName>
</protein>
<dbReference type="PROSITE" id="PS50105">
    <property type="entry name" value="SAM_DOMAIN"/>
    <property type="match status" value="1"/>
</dbReference>
<feature type="transmembrane region" description="Helical" evidence="9">
    <location>
        <begin position="311"/>
        <end position="331"/>
    </location>
</feature>
<evidence type="ECO:0000313" key="12">
    <source>
        <dbReference type="Proteomes" id="UP001165289"/>
    </source>
</evidence>
<feature type="domain" description="SAM" evidence="10">
    <location>
        <begin position="5"/>
        <end position="71"/>
    </location>
</feature>
<evidence type="ECO:0000256" key="7">
    <source>
        <dbReference type="ARBA" id="ARBA00023098"/>
    </source>
</evidence>
<feature type="transmembrane region" description="Helical" evidence="9">
    <location>
        <begin position="185"/>
        <end position="211"/>
    </location>
</feature>
<keyword evidence="6 9" id="KW-1133">Transmembrane helix</keyword>
<organism evidence="11 12">
    <name type="scientific">Oopsacas minuta</name>
    <dbReference type="NCBI Taxonomy" id="111878"/>
    <lineage>
        <taxon>Eukaryota</taxon>
        <taxon>Metazoa</taxon>
        <taxon>Porifera</taxon>
        <taxon>Hexactinellida</taxon>
        <taxon>Hexasterophora</taxon>
        <taxon>Lyssacinosida</taxon>
        <taxon>Leucopsacidae</taxon>
        <taxon>Oopsacas</taxon>
    </lineage>
</organism>
<keyword evidence="8 9" id="KW-0472">Membrane</keyword>
<dbReference type="Pfam" id="PF00536">
    <property type="entry name" value="SAM_1"/>
    <property type="match status" value="1"/>
</dbReference>
<evidence type="ECO:0000259" key="10">
    <source>
        <dbReference type="PROSITE" id="PS50105"/>
    </source>
</evidence>
<dbReference type="InterPro" id="IPR001660">
    <property type="entry name" value="SAM"/>
</dbReference>
<evidence type="ECO:0000256" key="5">
    <source>
        <dbReference type="ARBA" id="ARBA00022919"/>
    </source>
</evidence>
<dbReference type="EMBL" id="JAKMXF010000011">
    <property type="protein sequence ID" value="KAI6661559.1"/>
    <property type="molecule type" value="Genomic_DNA"/>
</dbReference>
<accession>A0AAV7KK18</accession>
<keyword evidence="4 9" id="KW-0812">Transmembrane</keyword>
<dbReference type="GO" id="GO:0047493">
    <property type="term" value="F:ceramide cholinephosphotransferase activity"/>
    <property type="evidence" value="ECO:0007669"/>
    <property type="project" value="TreeGrafter"/>
</dbReference>
<evidence type="ECO:0000256" key="4">
    <source>
        <dbReference type="ARBA" id="ARBA00022692"/>
    </source>
</evidence>
<dbReference type="InterPro" id="IPR013761">
    <property type="entry name" value="SAM/pointed_sf"/>
</dbReference>
<evidence type="ECO:0000256" key="3">
    <source>
        <dbReference type="ARBA" id="ARBA00022679"/>
    </source>
</evidence>
<sequence length="407" mass="46449">MAEDWDVESVGEWLEASNFADYKDLFCTRHKIDGIALLSLTEQEMKSKPLNMKILGDIKRISRAIDNLKTADLEISETVLIEKNTSKVKNLLYTNPGDNTSGLELLSPLSLFKNRGLMGNTLKKTFPNSNVLSYSKLQEWLRVLVGLGYLFFAIFLTSIVMTIVHDRVPDTLKYPPLPDIFLDNIPLIPVAFQAAELCGVSLAIILAILLFFHKYRIIIFRRLFSILGSLFMLRCCTMFVTSLSVPGSHLNCTAQQYQSWELKFHRSLEIFSGAGMVLSGVKTCGDYMFSGHTTVITTLNLFITEYTAKDLHLISTLGWILNMFGIFFVLAAHEHYSIDVLIAFYITTRLFISYHSFANSRASVPRIWFPMFSYLERYTTERVPNVYEFPITIPIWIKSICMEILNL</sequence>